<sequence length="382" mass="44426">MLEDRLSAENRDEACNEGFVVAPEIISRQNAAALGLTRYFSGLPCPYGHVAQRRVIGNRCVECHRLAARRHRAESDPSRDGQRVILVPVPLTTEWPTVTQLELLFEVESHKSAMANGRTRYFSGKPCPFGHVDQRNVANQRCVACQWRKTSGSDSKRALKLWNQLRALRLDDDVFLEQPYVTQAEAIKEGLKRFFIGEMCKLGHISPRYTGNGECVVCSGMRNKERYANDPEFRKRRIKYEAARNRRPDVREIRRLKAVEYNRRADVRARLLGRVKFDPLFKMQWNIRTLLRNTLKKHKHKKTSRLQDILGCSIDYFRHHIARQFTEWMNWDNYGEWELDHIRPLSAATSGADVIALFHHTNIRPLSRGLNRSKGSNREYLI</sequence>
<reference evidence="1" key="1">
    <citation type="submission" date="2022-08" db="EMBL/GenBank/DDBJ databases">
        <title>Reclassification of Massilia species as members of the genera Telluria, Duganella, Pseudoduganella, Mokoshia gen. nov. and Zemynaea gen. nov. using orthogonal and non-orthogonal genome-based approaches.</title>
        <authorList>
            <person name="Bowman J.P."/>
        </authorList>
    </citation>
    <scope>NUCLEOTIDE SEQUENCE</scope>
    <source>
        <strain evidence="1">LMG 11547</strain>
    </source>
</reference>
<organism evidence="1 2">
    <name type="scientific">Telluria mixta</name>
    <dbReference type="NCBI Taxonomy" id="34071"/>
    <lineage>
        <taxon>Bacteria</taxon>
        <taxon>Pseudomonadati</taxon>
        <taxon>Pseudomonadota</taxon>
        <taxon>Betaproteobacteria</taxon>
        <taxon>Burkholderiales</taxon>
        <taxon>Oxalobacteraceae</taxon>
        <taxon>Telluria group</taxon>
        <taxon>Telluria</taxon>
    </lineage>
</organism>
<name>A0ABT2C2P2_9BURK</name>
<dbReference type="EMBL" id="JANUHC010000007">
    <property type="protein sequence ID" value="MCS0631653.1"/>
    <property type="molecule type" value="Genomic_DNA"/>
</dbReference>
<accession>A0ABT2C2P2</accession>
<gene>
    <name evidence="1" type="ORF">NX786_20205</name>
</gene>
<evidence type="ECO:0000313" key="1">
    <source>
        <dbReference type="EMBL" id="MCS0631653.1"/>
    </source>
</evidence>
<dbReference type="Proteomes" id="UP001165263">
    <property type="component" value="Unassembled WGS sequence"/>
</dbReference>
<protein>
    <submittedName>
        <fullName evidence="1">Uncharacterized protein</fullName>
    </submittedName>
</protein>
<comment type="caution">
    <text evidence="1">The sequence shown here is derived from an EMBL/GenBank/DDBJ whole genome shotgun (WGS) entry which is preliminary data.</text>
</comment>
<evidence type="ECO:0000313" key="2">
    <source>
        <dbReference type="Proteomes" id="UP001165263"/>
    </source>
</evidence>
<dbReference type="RefSeq" id="WP_259450705.1">
    <property type="nucleotide sequence ID" value="NZ_CP119520.1"/>
</dbReference>
<keyword evidence="2" id="KW-1185">Reference proteome</keyword>
<proteinExistence type="predicted"/>